<feature type="coiled-coil region" evidence="10">
    <location>
        <begin position="1357"/>
        <end position="1384"/>
    </location>
</feature>
<comment type="catalytic activity">
    <reaction evidence="9">
        <text>ATP + H2O = ADP + phosphate + H(+)</text>
        <dbReference type="Rhea" id="RHEA:13065"/>
        <dbReference type="ChEBI" id="CHEBI:15377"/>
        <dbReference type="ChEBI" id="CHEBI:15378"/>
        <dbReference type="ChEBI" id="CHEBI:30616"/>
        <dbReference type="ChEBI" id="CHEBI:43474"/>
        <dbReference type="ChEBI" id="CHEBI:456216"/>
        <dbReference type="EC" id="3.6.4.13"/>
    </reaction>
</comment>
<keyword evidence="5" id="KW-0347">Helicase</keyword>
<feature type="compositionally biased region" description="Basic and acidic residues" evidence="11">
    <location>
        <begin position="118"/>
        <end position="127"/>
    </location>
</feature>
<dbReference type="InterPro" id="IPR007502">
    <property type="entry name" value="Helicase-assoc_dom"/>
</dbReference>
<evidence type="ECO:0000256" key="10">
    <source>
        <dbReference type="SAM" id="Coils"/>
    </source>
</evidence>
<dbReference type="Proteomes" id="UP000663864">
    <property type="component" value="Unassembled WGS sequence"/>
</dbReference>
<evidence type="ECO:0000256" key="11">
    <source>
        <dbReference type="SAM" id="MobiDB-lite"/>
    </source>
</evidence>
<proteinExistence type="inferred from homology"/>
<dbReference type="Pfam" id="PF21010">
    <property type="entry name" value="HA2_C"/>
    <property type="match status" value="1"/>
</dbReference>
<dbReference type="EMBL" id="CAJNOT010000019">
    <property type="protein sequence ID" value="CAF0776262.1"/>
    <property type="molecule type" value="Genomic_DNA"/>
</dbReference>
<dbReference type="InterPro" id="IPR027417">
    <property type="entry name" value="P-loop_NTPase"/>
</dbReference>
<feature type="compositionally biased region" description="Basic and acidic residues" evidence="11">
    <location>
        <begin position="142"/>
        <end position="155"/>
    </location>
</feature>
<dbReference type="Pfam" id="PF04408">
    <property type="entry name" value="WHD_HA2"/>
    <property type="match status" value="1"/>
</dbReference>
<evidence type="ECO:0000256" key="2">
    <source>
        <dbReference type="ARBA" id="ARBA00022664"/>
    </source>
</evidence>
<dbReference type="GO" id="GO:0005524">
    <property type="term" value="F:ATP binding"/>
    <property type="evidence" value="ECO:0007669"/>
    <property type="project" value="UniProtKB-KW"/>
</dbReference>
<feature type="compositionally biased region" description="Basic and acidic residues" evidence="11">
    <location>
        <begin position="233"/>
        <end position="244"/>
    </location>
</feature>
<protein>
    <recommendedName>
        <fullName evidence="1">RNA helicase</fullName>
        <ecNumber evidence="1">3.6.4.13</ecNumber>
    </recommendedName>
</protein>
<dbReference type="InterPro" id="IPR001650">
    <property type="entry name" value="Helicase_C-like"/>
</dbReference>
<dbReference type="EC" id="3.6.4.13" evidence="1"/>
<feature type="domain" description="Helicase ATP-binding" evidence="12">
    <location>
        <begin position="796"/>
        <end position="901"/>
    </location>
</feature>
<evidence type="ECO:0000313" key="14">
    <source>
        <dbReference type="EMBL" id="CAF0776262.1"/>
    </source>
</evidence>
<keyword evidence="6" id="KW-0067">ATP-binding</keyword>
<dbReference type="Pfam" id="PF00270">
    <property type="entry name" value="DEAD"/>
    <property type="match status" value="1"/>
</dbReference>
<dbReference type="FunFam" id="3.40.50.300:FF:000007">
    <property type="entry name" value="Pre-mRNA-splicing factor ATP-dependent RNA helicase"/>
    <property type="match status" value="2"/>
</dbReference>
<keyword evidence="2" id="KW-0507">mRNA processing</keyword>
<evidence type="ECO:0000256" key="4">
    <source>
        <dbReference type="ARBA" id="ARBA00022801"/>
    </source>
</evidence>
<dbReference type="FunFam" id="3.40.50.300:FF:004188">
    <property type="entry name" value="Adenosinetriphosphatase"/>
    <property type="match status" value="1"/>
</dbReference>
<dbReference type="InterPro" id="IPR011709">
    <property type="entry name" value="DEAD-box_helicase_OB_fold"/>
</dbReference>
<dbReference type="SMART" id="SM00490">
    <property type="entry name" value="HELICc"/>
    <property type="match status" value="2"/>
</dbReference>
<dbReference type="PANTHER" id="PTHR18934:SF91">
    <property type="entry name" value="PRE-MRNA-SPLICING FACTOR ATP-DEPENDENT RNA HELICASE PRP16"/>
    <property type="match status" value="1"/>
</dbReference>
<dbReference type="FunFam" id="1.20.120.1080:FF:000001">
    <property type="entry name" value="Pre-mRNA-splicing factor ATP-dependent RNA helicase"/>
    <property type="match status" value="1"/>
</dbReference>
<gene>
    <name evidence="14" type="ORF">ZHD862_LOCUS1132</name>
</gene>
<evidence type="ECO:0000256" key="6">
    <source>
        <dbReference type="ARBA" id="ARBA00022840"/>
    </source>
</evidence>
<evidence type="ECO:0000256" key="1">
    <source>
        <dbReference type="ARBA" id="ARBA00012552"/>
    </source>
</evidence>
<feature type="domain" description="Helicase C-terminal" evidence="13">
    <location>
        <begin position="645"/>
        <end position="828"/>
    </location>
</feature>
<keyword evidence="3" id="KW-0547">Nucleotide-binding</keyword>
<evidence type="ECO:0000256" key="5">
    <source>
        <dbReference type="ARBA" id="ARBA00022806"/>
    </source>
</evidence>
<accession>A0A813R1S3</accession>
<sequence length="1421" mass="162872">MSSQINDDQNNLHRLPGTDDQQEGGLIIKKKTQAVSSDDQVIFKVPQVPSSFGLDRLAAEKRRQQSSITTTTSSSSSSKRSKTSSFDEIDDENNNSHSKKSRHLREQRVETPSSSRSSHHDFYEKTRSAPKHMQRGLAYGTEGHKQHRNIDKRDAADDDDNRYATPNIRGSRESPSRAEWDDDDSDRRRSQWEHPTPNDNYNRQGYRKHRDTDYYNRKRNDTPLPTPSFRKSKHEDFDEDDRRNWEEEQRRIDREWYNNEDALDDELNPLTNVSEEYTKKKEQALEQRKKKRMSAQQRQINQDIEKWETNRMIQSGVVTKVNYEQDFDEENESRVHLLVTNLVPPFLDGRIKFTRQFEPVIPVKDPTSDMAIICRKGCQSVRKYREQKERRLAQEKFELGGTKLGNILGIKRRDQKDDQSEDIDYKKSQKFAEHMQEKTDAVSEFARKRTLDEQRKFLPIYAIREDLLKIIRENSIIICVGETGSGKTTQMTQYLHESGYTKRGMIGCTQPRRVAAMSVAKRVSEEMQCKLGDEVGYAIRFEDCTSDKTLIKYMTDGILLRESLTDPDLDHYSAVIMDEAHERSLNTDVLFGLLREVVSRRQDLKLIVISTAMDSKRFSDFFGNVPIFIIPGGTFPVEVFFNKACVEDYVDAAVKQSIQIHLNADDGDILVFMPDQEDIEVTCELIKEGLNDLEGVNPLSILPIYSQLSSDLLAKIFQKVDDGIRKCVVATNIAETSLTVDGIMYVVDSGYCKLKVYNPRIGMDTLQIYPVSQANANQRMGQAGRIGPGQCFRLYTEQNFREEMLERNVSEIQRTNLKTLIKYMTDGILLRESLTDPDLDHYSAVIMDEAHERSLNTDVLFGLLREVVSRRQDLKLIVTSATMDADKFSDFFGNVPIFIIPGRTFPVEPFFSKACVEDYVDAAVKQSIQIHLGAGDGDILVFMPGQEDIEVTCEVIKERLNDLEGAKPLSILPIYSQLPSDLQAKIFQKADDGIRKCVVATNIAETSLTVDGIMYVVDSGYCKLKVYNPRIGMDALQIYPVSQANANQRMGRAGRTGPGQCFRLYTERNYREEMLKTNVPEIQRTNLANVVLLLKSLGIQDLLQFHFMDPPPQDNLMNSMYQLWILGALDNTGSLTQLGRQMVEFPLDPALSQMLITSVEMGCSSEILIIVSMLSVPSIFFRPKGKEEESDAKREKFQVAESDHLTFLHVYIQWKKSGYSNNWCSDHFIHVKAMRKVREVRQQLKDIMDSQKLDVKSCGNWDIVRKCICAAYFHQAARLKGIGEYVNLRTGMPCHLHPTSALFGCGFTPDYIVYHELIMTTKEYMQCVTCVDGHWLAELGPMFFSLKDSLKTRSERARKETSEKLTMEEEMRLAQEKLNRMKEEALAACSTPSTRNRIVTPFNRIQTASTPKRNTPFRTGM</sequence>
<evidence type="ECO:0000256" key="3">
    <source>
        <dbReference type="ARBA" id="ARBA00022741"/>
    </source>
</evidence>
<feature type="compositionally biased region" description="Basic and acidic residues" evidence="11">
    <location>
        <begin position="170"/>
        <end position="192"/>
    </location>
</feature>
<dbReference type="InterPro" id="IPR048333">
    <property type="entry name" value="HA2_WH"/>
</dbReference>
<evidence type="ECO:0000259" key="12">
    <source>
        <dbReference type="PROSITE" id="PS51192"/>
    </source>
</evidence>
<name>A0A813R1S3_9BILA</name>
<evidence type="ECO:0000256" key="8">
    <source>
        <dbReference type="ARBA" id="ARBA00038040"/>
    </source>
</evidence>
<dbReference type="GO" id="GO:0016787">
    <property type="term" value="F:hydrolase activity"/>
    <property type="evidence" value="ECO:0007669"/>
    <property type="project" value="UniProtKB-KW"/>
</dbReference>
<dbReference type="GO" id="GO:0008380">
    <property type="term" value="P:RNA splicing"/>
    <property type="evidence" value="ECO:0007669"/>
    <property type="project" value="UniProtKB-KW"/>
</dbReference>
<feature type="domain" description="Helicase C-terminal" evidence="13">
    <location>
        <begin position="915"/>
        <end position="1098"/>
    </location>
</feature>
<keyword evidence="4" id="KW-0378">Hydrolase</keyword>
<dbReference type="InterPro" id="IPR002464">
    <property type="entry name" value="DNA/RNA_helicase_DEAH_CS"/>
</dbReference>
<dbReference type="PANTHER" id="PTHR18934">
    <property type="entry name" value="ATP-DEPENDENT RNA HELICASE"/>
    <property type="match status" value="1"/>
</dbReference>
<dbReference type="SMART" id="SM00847">
    <property type="entry name" value="HA2"/>
    <property type="match status" value="1"/>
</dbReference>
<comment type="caution">
    <text evidence="14">The sequence shown here is derived from an EMBL/GenBank/DDBJ whole genome shotgun (WGS) entry which is preliminary data.</text>
</comment>
<organism evidence="14 15">
    <name type="scientific">Rotaria sordida</name>
    <dbReference type="NCBI Taxonomy" id="392033"/>
    <lineage>
        <taxon>Eukaryota</taxon>
        <taxon>Metazoa</taxon>
        <taxon>Spiralia</taxon>
        <taxon>Gnathifera</taxon>
        <taxon>Rotifera</taxon>
        <taxon>Eurotatoria</taxon>
        <taxon>Bdelloidea</taxon>
        <taxon>Philodinida</taxon>
        <taxon>Philodinidae</taxon>
        <taxon>Rotaria</taxon>
    </lineage>
</organism>
<dbReference type="Pfam" id="PF00271">
    <property type="entry name" value="Helicase_C"/>
    <property type="match status" value="2"/>
</dbReference>
<reference evidence="14" key="1">
    <citation type="submission" date="2021-02" db="EMBL/GenBank/DDBJ databases">
        <authorList>
            <person name="Nowell W R."/>
        </authorList>
    </citation>
    <scope>NUCLEOTIDE SEQUENCE</scope>
</reference>
<dbReference type="InterPro" id="IPR011545">
    <property type="entry name" value="DEAD/DEAH_box_helicase_dom"/>
</dbReference>
<dbReference type="Gene3D" id="3.40.50.300">
    <property type="entry name" value="P-loop containing nucleotide triphosphate hydrolases"/>
    <property type="match status" value="4"/>
</dbReference>
<dbReference type="SUPFAM" id="SSF52540">
    <property type="entry name" value="P-loop containing nucleoside triphosphate hydrolases"/>
    <property type="match status" value="2"/>
</dbReference>
<dbReference type="Gene3D" id="1.20.120.1080">
    <property type="match status" value="1"/>
</dbReference>
<dbReference type="PROSITE" id="PS51194">
    <property type="entry name" value="HELICASE_CTER"/>
    <property type="match status" value="2"/>
</dbReference>
<feature type="domain" description="Helicase ATP-binding" evidence="12">
    <location>
        <begin position="468"/>
        <end position="631"/>
    </location>
</feature>
<dbReference type="CDD" id="cd18791">
    <property type="entry name" value="SF2_C_RHA"/>
    <property type="match status" value="2"/>
</dbReference>
<evidence type="ECO:0000256" key="7">
    <source>
        <dbReference type="ARBA" id="ARBA00023187"/>
    </source>
</evidence>
<dbReference type="PROSITE" id="PS00690">
    <property type="entry name" value="DEAH_ATP_HELICASE"/>
    <property type="match status" value="2"/>
</dbReference>
<feature type="compositionally biased region" description="Low complexity" evidence="11">
    <location>
        <begin position="65"/>
        <end position="78"/>
    </location>
</feature>
<keyword evidence="10" id="KW-0175">Coiled coil</keyword>
<comment type="similarity">
    <text evidence="8">Belongs to the DEAD box helicase family. DEAH subfamily. PRP16 sub-subfamily.</text>
</comment>
<evidence type="ECO:0000313" key="15">
    <source>
        <dbReference type="Proteomes" id="UP000663864"/>
    </source>
</evidence>
<dbReference type="SMART" id="SM00487">
    <property type="entry name" value="DEXDc"/>
    <property type="match status" value="2"/>
</dbReference>
<keyword evidence="7" id="KW-0508">mRNA splicing</keyword>
<dbReference type="GO" id="GO:0034458">
    <property type="term" value="F:3'-5' RNA helicase activity"/>
    <property type="evidence" value="ECO:0007669"/>
    <property type="project" value="TreeGrafter"/>
</dbReference>
<dbReference type="FunFam" id="3.40.50.300:FF:000313">
    <property type="entry name" value="Pre-mRNA-splicing factor ATP-dependent RNA helicase PRP16"/>
    <property type="match status" value="1"/>
</dbReference>
<feature type="compositionally biased region" description="Basic and acidic residues" evidence="11">
    <location>
        <begin position="210"/>
        <end position="221"/>
    </location>
</feature>
<evidence type="ECO:0000256" key="9">
    <source>
        <dbReference type="ARBA" id="ARBA00047984"/>
    </source>
</evidence>
<evidence type="ECO:0000259" key="13">
    <source>
        <dbReference type="PROSITE" id="PS51194"/>
    </source>
</evidence>
<feature type="region of interest" description="Disordered" evidence="11">
    <location>
        <begin position="1"/>
        <end position="244"/>
    </location>
</feature>
<dbReference type="GO" id="GO:0006397">
    <property type="term" value="P:mRNA processing"/>
    <property type="evidence" value="ECO:0007669"/>
    <property type="project" value="UniProtKB-KW"/>
</dbReference>
<dbReference type="Pfam" id="PF07717">
    <property type="entry name" value="OB_NTP_bind"/>
    <property type="match status" value="1"/>
</dbReference>
<dbReference type="PROSITE" id="PS51192">
    <property type="entry name" value="HELICASE_ATP_BIND_1"/>
    <property type="match status" value="2"/>
</dbReference>
<dbReference type="GO" id="GO:0003723">
    <property type="term" value="F:RNA binding"/>
    <property type="evidence" value="ECO:0007669"/>
    <property type="project" value="TreeGrafter"/>
</dbReference>
<dbReference type="InterPro" id="IPR014001">
    <property type="entry name" value="Helicase_ATP-bd"/>
</dbReference>